<dbReference type="Proteomes" id="UP000466442">
    <property type="component" value="Linkage Group LG1"/>
</dbReference>
<evidence type="ECO:0000256" key="1">
    <source>
        <dbReference type="SAM" id="MobiDB-lite"/>
    </source>
</evidence>
<feature type="region of interest" description="Disordered" evidence="1">
    <location>
        <begin position="22"/>
        <end position="50"/>
    </location>
</feature>
<organism evidence="2 3">
    <name type="scientific">Apolygus lucorum</name>
    <name type="common">Small green plant bug</name>
    <name type="synonym">Lygocoris lucorum</name>
    <dbReference type="NCBI Taxonomy" id="248454"/>
    <lineage>
        <taxon>Eukaryota</taxon>
        <taxon>Metazoa</taxon>
        <taxon>Ecdysozoa</taxon>
        <taxon>Arthropoda</taxon>
        <taxon>Hexapoda</taxon>
        <taxon>Insecta</taxon>
        <taxon>Pterygota</taxon>
        <taxon>Neoptera</taxon>
        <taxon>Paraneoptera</taxon>
        <taxon>Hemiptera</taxon>
        <taxon>Heteroptera</taxon>
        <taxon>Panheteroptera</taxon>
        <taxon>Cimicomorpha</taxon>
        <taxon>Miridae</taxon>
        <taxon>Mirini</taxon>
        <taxon>Apolygus</taxon>
    </lineage>
</organism>
<evidence type="ECO:0000313" key="2">
    <source>
        <dbReference type="EMBL" id="KAF6216087.1"/>
    </source>
</evidence>
<accession>A0A8S9Y4B1</accession>
<comment type="caution">
    <text evidence="2">The sequence shown here is derived from an EMBL/GenBank/DDBJ whole genome shotgun (WGS) entry which is preliminary data.</text>
</comment>
<dbReference type="AlphaFoldDB" id="A0A8S9Y4B1"/>
<protein>
    <submittedName>
        <fullName evidence="2">Uncharacterized protein</fullName>
    </submittedName>
</protein>
<sequence length="147" mass="16414">MSSPRSITVSRRLHLSRKWSQLERCNPPGDKRGTTLEGPEEPSLFATRGHSVANTTRVAPPVDTPDVPPAPFTGSCLYKLDWQIPLVPPTLFHFCRLLLFSISSATSALKGSRRAADGSHRYFHTPCVIDPLIHHPLFALIWYVSTR</sequence>
<dbReference type="EMBL" id="WIXP02000001">
    <property type="protein sequence ID" value="KAF6216087.1"/>
    <property type="molecule type" value="Genomic_DNA"/>
</dbReference>
<proteinExistence type="predicted"/>
<evidence type="ECO:0000313" key="3">
    <source>
        <dbReference type="Proteomes" id="UP000466442"/>
    </source>
</evidence>
<gene>
    <name evidence="2" type="ORF">GE061_000425</name>
</gene>
<reference evidence="2" key="1">
    <citation type="journal article" date="2021" name="Mol. Ecol. Resour.">
        <title>Apolygus lucorum genome provides insights into omnivorousness and mesophyll feeding.</title>
        <authorList>
            <person name="Liu Y."/>
            <person name="Liu H."/>
            <person name="Wang H."/>
            <person name="Huang T."/>
            <person name="Liu B."/>
            <person name="Yang B."/>
            <person name="Yin L."/>
            <person name="Li B."/>
            <person name="Zhang Y."/>
            <person name="Zhang S."/>
            <person name="Jiang F."/>
            <person name="Zhang X."/>
            <person name="Ren Y."/>
            <person name="Wang B."/>
            <person name="Wang S."/>
            <person name="Lu Y."/>
            <person name="Wu K."/>
            <person name="Fan W."/>
            <person name="Wang G."/>
        </authorList>
    </citation>
    <scope>NUCLEOTIDE SEQUENCE</scope>
    <source>
        <strain evidence="2">12Hb</strain>
    </source>
</reference>
<keyword evidence="3" id="KW-1185">Reference proteome</keyword>
<name>A0A8S9Y4B1_APOLU</name>